<name>A0ABS7M4N9_9HYPH</name>
<organism evidence="2 3">
    <name type="scientific">Rhizobium croatiense</name>
    <dbReference type="NCBI Taxonomy" id="2867516"/>
    <lineage>
        <taxon>Bacteria</taxon>
        <taxon>Pseudomonadati</taxon>
        <taxon>Pseudomonadota</taxon>
        <taxon>Alphaproteobacteria</taxon>
        <taxon>Hyphomicrobiales</taxon>
        <taxon>Rhizobiaceae</taxon>
        <taxon>Rhizobium/Agrobacterium group</taxon>
        <taxon>Rhizobium</taxon>
    </lineage>
</organism>
<dbReference type="Proteomes" id="UP000733858">
    <property type="component" value="Unassembled WGS sequence"/>
</dbReference>
<gene>
    <name evidence="2" type="ORF">K6M89_21475</name>
</gene>
<dbReference type="RefSeq" id="WP_097584444.1">
    <property type="nucleotide sequence ID" value="NZ_JAILYJ010000014.1"/>
</dbReference>
<comment type="caution">
    <text evidence="2">The sequence shown here is derived from an EMBL/GenBank/DDBJ whole genome shotgun (WGS) entry which is preliminary data.</text>
</comment>
<evidence type="ECO:0000256" key="1">
    <source>
        <dbReference type="SAM" id="MobiDB-lite"/>
    </source>
</evidence>
<sequence length="133" mass="14138">MGNMYRTMLSRLLFFVRLAIVVSLAGYSISNVDAAMHGPGLQVEKTVSSATAHGNHDDMASVSNHTHSHGDAADDDGSSKVVKQECCKDFCGGFVLLCAGQSLGGPVVASIRQFVDDQHLLGELPLLDRPPNI</sequence>
<evidence type="ECO:0008006" key="4">
    <source>
        <dbReference type="Google" id="ProtNLM"/>
    </source>
</evidence>
<proteinExistence type="predicted"/>
<reference evidence="2 3" key="1">
    <citation type="submission" date="2021-08" db="EMBL/GenBank/DDBJ databases">
        <title>Rhizobium croatiense sp. nov. and Rhizobium redzepovicii sp. nov., two new species isolated from nodules of Phaseolus vulgaris in Croatia.</title>
        <authorList>
            <person name="Rajnovic I."/>
            <person name="Ramirez-Bahena M.H."/>
            <person name="Kajic S."/>
            <person name="Igual M.J."/>
            <person name="Peix A."/>
            <person name="Velazquez E."/>
            <person name="Sikora S."/>
        </authorList>
    </citation>
    <scope>NUCLEOTIDE SEQUENCE [LARGE SCALE GENOMIC DNA]</scope>
    <source>
        <strain evidence="2 3">13T</strain>
    </source>
</reference>
<dbReference type="EMBL" id="JAILYJ010000014">
    <property type="protein sequence ID" value="MBY4631861.1"/>
    <property type="molecule type" value="Genomic_DNA"/>
</dbReference>
<protein>
    <recommendedName>
        <fullName evidence="4">DUF2946 domain-containing protein</fullName>
    </recommendedName>
</protein>
<keyword evidence="3" id="KW-1185">Reference proteome</keyword>
<feature type="region of interest" description="Disordered" evidence="1">
    <location>
        <begin position="48"/>
        <end position="76"/>
    </location>
</feature>
<accession>A0ABS7M4N9</accession>
<evidence type="ECO:0000313" key="3">
    <source>
        <dbReference type="Proteomes" id="UP000733858"/>
    </source>
</evidence>
<evidence type="ECO:0000313" key="2">
    <source>
        <dbReference type="EMBL" id="MBY4631861.1"/>
    </source>
</evidence>